<keyword evidence="1" id="KW-0812">Transmembrane</keyword>
<keyword evidence="3" id="KW-1185">Reference proteome</keyword>
<sequence>MRNRVMFLSRLLSINEKDKGSSPAGLHDRHWKYGSLFACIGSSELLLTSLAQLFYGFIYKESVSYLPGLVFLITAGILVIEFCLSLVLYSIMSSEPVSVTETVIKVS</sequence>
<accession>A0A8B6DYF5</accession>
<feature type="transmembrane region" description="Helical" evidence="1">
    <location>
        <begin position="65"/>
        <end position="89"/>
    </location>
</feature>
<dbReference type="Proteomes" id="UP000596742">
    <property type="component" value="Unassembled WGS sequence"/>
</dbReference>
<organism evidence="2 3">
    <name type="scientific">Mytilus galloprovincialis</name>
    <name type="common">Mediterranean mussel</name>
    <dbReference type="NCBI Taxonomy" id="29158"/>
    <lineage>
        <taxon>Eukaryota</taxon>
        <taxon>Metazoa</taxon>
        <taxon>Spiralia</taxon>
        <taxon>Lophotrochozoa</taxon>
        <taxon>Mollusca</taxon>
        <taxon>Bivalvia</taxon>
        <taxon>Autobranchia</taxon>
        <taxon>Pteriomorphia</taxon>
        <taxon>Mytilida</taxon>
        <taxon>Mytiloidea</taxon>
        <taxon>Mytilidae</taxon>
        <taxon>Mytilinae</taxon>
        <taxon>Mytilus</taxon>
    </lineage>
</organism>
<gene>
    <name evidence="2" type="ORF">MGAL_10B050438</name>
</gene>
<keyword evidence="1" id="KW-0472">Membrane</keyword>
<reference evidence="2" key="1">
    <citation type="submission" date="2018-11" db="EMBL/GenBank/DDBJ databases">
        <authorList>
            <person name="Alioto T."/>
            <person name="Alioto T."/>
        </authorList>
    </citation>
    <scope>NUCLEOTIDE SEQUENCE</scope>
</reference>
<evidence type="ECO:0000256" key="1">
    <source>
        <dbReference type="SAM" id="Phobius"/>
    </source>
</evidence>
<comment type="caution">
    <text evidence="2">The sequence shown here is derived from an EMBL/GenBank/DDBJ whole genome shotgun (WGS) entry which is preliminary data.</text>
</comment>
<proteinExistence type="predicted"/>
<dbReference type="EMBL" id="UYJE01004175">
    <property type="protein sequence ID" value="VDI25685.1"/>
    <property type="molecule type" value="Genomic_DNA"/>
</dbReference>
<evidence type="ECO:0000313" key="3">
    <source>
        <dbReference type="Proteomes" id="UP000596742"/>
    </source>
</evidence>
<dbReference type="AlphaFoldDB" id="A0A8B6DYF5"/>
<keyword evidence="1" id="KW-1133">Transmembrane helix</keyword>
<protein>
    <submittedName>
        <fullName evidence="2">Uncharacterized protein</fullName>
    </submittedName>
</protein>
<evidence type="ECO:0000313" key="2">
    <source>
        <dbReference type="EMBL" id="VDI25685.1"/>
    </source>
</evidence>
<name>A0A8B6DYF5_MYTGA</name>
<feature type="transmembrane region" description="Helical" evidence="1">
    <location>
        <begin position="36"/>
        <end position="59"/>
    </location>
</feature>